<dbReference type="PaxDb" id="65489-OBART01G25580.1"/>
<dbReference type="Proteomes" id="UP000026960">
    <property type="component" value="Chromosome 1"/>
</dbReference>
<dbReference type="HOGENOM" id="CLU_1725076_0_0_1"/>
<organism evidence="2">
    <name type="scientific">Oryza barthii</name>
    <dbReference type="NCBI Taxonomy" id="65489"/>
    <lineage>
        <taxon>Eukaryota</taxon>
        <taxon>Viridiplantae</taxon>
        <taxon>Streptophyta</taxon>
        <taxon>Embryophyta</taxon>
        <taxon>Tracheophyta</taxon>
        <taxon>Spermatophyta</taxon>
        <taxon>Magnoliopsida</taxon>
        <taxon>Liliopsida</taxon>
        <taxon>Poales</taxon>
        <taxon>Poaceae</taxon>
        <taxon>BOP clade</taxon>
        <taxon>Oryzoideae</taxon>
        <taxon>Oryzeae</taxon>
        <taxon>Oryzinae</taxon>
        <taxon>Oryza</taxon>
    </lineage>
</organism>
<reference evidence="2" key="2">
    <citation type="submission" date="2015-03" db="UniProtKB">
        <authorList>
            <consortium name="EnsemblPlants"/>
        </authorList>
    </citation>
    <scope>IDENTIFICATION</scope>
</reference>
<feature type="compositionally biased region" description="Basic and acidic residues" evidence="1">
    <location>
        <begin position="76"/>
        <end position="106"/>
    </location>
</feature>
<name>A0A0D3ES60_9ORYZ</name>
<reference evidence="2" key="1">
    <citation type="journal article" date="2009" name="Rice">
        <title>De Novo Next Generation Sequencing of Plant Genomes.</title>
        <authorList>
            <person name="Rounsley S."/>
            <person name="Marri P.R."/>
            <person name="Yu Y."/>
            <person name="He R."/>
            <person name="Sisneros N."/>
            <person name="Goicoechea J.L."/>
            <person name="Lee S.J."/>
            <person name="Angelova A."/>
            <person name="Kudrna D."/>
            <person name="Luo M."/>
            <person name="Affourtit J."/>
            <person name="Desany B."/>
            <person name="Knight J."/>
            <person name="Niazi F."/>
            <person name="Egholm M."/>
            <person name="Wing R.A."/>
        </authorList>
    </citation>
    <scope>NUCLEOTIDE SEQUENCE [LARGE SCALE GENOMIC DNA]</scope>
    <source>
        <strain evidence="2">cv. IRGC 105608</strain>
    </source>
</reference>
<dbReference type="AlphaFoldDB" id="A0A0D3ES60"/>
<feature type="compositionally biased region" description="Basic residues" evidence="1">
    <location>
        <begin position="10"/>
        <end position="20"/>
    </location>
</feature>
<proteinExistence type="predicted"/>
<evidence type="ECO:0000256" key="1">
    <source>
        <dbReference type="SAM" id="MobiDB-lite"/>
    </source>
</evidence>
<feature type="region of interest" description="Disordered" evidence="1">
    <location>
        <begin position="1"/>
        <end position="152"/>
    </location>
</feature>
<dbReference type="EnsemblPlants" id="OBART01G25580.1">
    <property type="protein sequence ID" value="OBART01G25580.1"/>
    <property type="gene ID" value="OBART01G25580"/>
</dbReference>
<accession>A0A0D3ES60</accession>
<evidence type="ECO:0000313" key="3">
    <source>
        <dbReference type="Proteomes" id="UP000026960"/>
    </source>
</evidence>
<sequence length="152" mass="16482">MSRGPNTTATRRRRTRRSSPRRSSGACTCCANQPRSSARTTPRDSAASTPCSRTPRRSPTSTRWRLGRARPTTSSARREGTTRGRSKGAEEAGRRCRLGTRKESWRGRAGVWGGDAGERCSEKGWGGSAERGDGRGAAGMRTALVPTEETTR</sequence>
<keyword evidence="3" id="KW-1185">Reference proteome</keyword>
<evidence type="ECO:0000313" key="2">
    <source>
        <dbReference type="EnsemblPlants" id="OBART01G25580.1"/>
    </source>
</evidence>
<protein>
    <submittedName>
        <fullName evidence="2">Uncharacterized protein</fullName>
    </submittedName>
</protein>
<feature type="compositionally biased region" description="Polar residues" evidence="1">
    <location>
        <begin position="31"/>
        <end position="40"/>
    </location>
</feature>
<dbReference type="Gramene" id="OBART01G25580.1">
    <property type="protein sequence ID" value="OBART01G25580.1"/>
    <property type="gene ID" value="OBART01G25580"/>
</dbReference>
<feature type="compositionally biased region" description="Low complexity" evidence="1">
    <location>
        <begin position="48"/>
        <end position="63"/>
    </location>
</feature>